<reference evidence="3" key="1">
    <citation type="submission" date="2017-05" db="EMBL/GenBank/DDBJ databases">
        <authorList>
            <person name="Lin X.B."/>
            <person name="Stothard P."/>
            <person name="Tasseva G."/>
            <person name="Walter J."/>
        </authorList>
    </citation>
    <scope>NUCLEOTIDE SEQUENCE [LARGE SCALE GENOMIC DNA]</scope>
    <source>
        <strain evidence="3">103v</strain>
    </source>
</reference>
<dbReference type="Proteomes" id="UP000216122">
    <property type="component" value="Unassembled WGS sequence"/>
</dbReference>
<dbReference type="InterPro" id="IPR018392">
    <property type="entry name" value="LysM"/>
</dbReference>
<dbReference type="GO" id="GO:0016998">
    <property type="term" value="P:cell wall macromolecule catabolic process"/>
    <property type="evidence" value="ECO:0007669"/>
    <property type="project" value="InterPro"/>
</dbReference>
<dbReference type="PROSITE" id="PS51782">
    <property type="entry name" value="LYSM"/>
    <property type="match status" value="1"/>
</dbReference>
<gene>
    <name evidence="2" type="ORF">CBG21_07610</name>
</gene>
<evidence type="ECO:0000313" key="3">
    <source>
        <dbReference type="Proteomes" id="UP000216122"/>
    </source>
</evidence>
<comment type="caution">
    <text evidence="2">The sequence shown here is derived from an EMBL/GenBank/DDBJ whole genome shotgun (WGS) entry which is preliminary data.</text>
</comment>
<proteinExistence type="predicted"/>
<feature type="domain" description="LysM" evidence="1">
    <location>
        <begin position="244"/>
        <end position="288"/>
    </location>
</feature>
<dbReference type="EMBL" id="NGQC01000045">
    <property type="protein sequence ID" value="OYT02772.1"/>
    <property type="molecule type" value="Genomic_DNA"/>
</dbReference>
<dbReference type="Pfam" id="PF01476">
    <property type="entry name" value="LysM"/>
    <property type="match status" value="1"/>
</dbReference>
<dbReference type="InterPro" id="IPR036779">
    <property type="entry name" value="LysM_dom_sf"/>
</dbReference>
<dbReference type="InterPro" id="IPR002053">
    <property type="entry name" value="Glyco_hydro_25"/>
</dbReference>
<dbReference type="GO" id="GO:0009253">
    <property type="term" value="P:peptidoglycan catabolic process"/>
    <property type="evidence" value="ECO:0007669"/>
    <property type="project" value="InterPro"/>
</dbReference>
<dbReference type="SMART" id="SM00257">
    <property type="entry name" value="LysM"/>
    <property type="match status" value="1"/>
</dbReference>
<dbReference type="CDD" id="cd00118">
    <property type="entry name" value="LysM"/>
    <property type="match status" value="1"/>
</dbReference>
<dbReference type="AlphaFoldDB" id="A0A256VH25"/>
<name>A0A256VH25_LIMRT</name>
<dbReference type="Gene3D" id="3.10.350.10">
    <property type="entry name" value="LysM domain"/>
    <property type="match status" value="1"/>
</dbReference>
<sequence>MRAILNGYTRLSRMARHGFLNGTETQLHNIYRRHNKMEDYNMVAFCTEQTTAEQEYFYSIQPMGVNACVVNLTVGKNERNLLAEKQIETARKAEMLIHASHIARFTTPEEARDEAKFFLAQTRAFNLPESAVHTLIFTPTVADKSAMELINFFQETLYLHGYRNQDLCVTAQLITNNIVQPGNLHLRPNLTVIDYNRLYPSVAGAGTWIFDDEYLDEQQLIAYDFMDFYTKPNQIRGRQLSLDTEYIVRAGDSYWMIARQLGIELAELLLLNNATVGDRIVPGQRIKIA</sequence>
<accession>A0A256VH25</accession>
<reference evidence="2 3" key="2">
    <citation type="submission" date="2017-09" db="EMBL/GenBank/DDBJ databases">
        <title>Tripartite evolution among Lactobacillus johnsonii, Lactobacillus taiwanensis, Lactobacillus reuteri and their rodent host.</title>
        <authorList>
            <person name="Wang T."/>
            <person name="Knowles S."/>
            <person name="Cheng C."/>
        </authorList>
    </citation>
    <scope>NUCLEOTIDE SEQUENCE [LARGE SCALE GENOMIC DNA]</scope>
    <source>
        <strain evidence="2 3">103v</strain>
    </source>
</reference>
<dbReference type="GO" id="GO:0003796">
    <property type="term" value="F:lysozyme activity"/>
    <property type="evidence" value="ECO:0007669"/>
    <property type="project" value="InterPro"/>
</dbReference>
<dbReference type="Pfam" id="PF01183">
    <property type="entry name" value="Glyco_hydro_25"/>
    <property type="match status" value="1"/>
</dbReference>
<evidence type="ECO:0000259" key="1">
    <source>
        <dbReference type="PROSITE" id="PS51782"/>
    </source>
</evidence>
<protein>
    <recommendedName>
        <fullName evidence="1">LysM domain-containing protein</fullName>
    </recommendedName>
</protein>
<dbReference type="SUPFAM" id="SSF54106">
    <property type="entry name" value="LysM domain"/>
    <property type="match status" value="1"/>
</dbReference>
<evidence type="ECO:0000313" key="2">
    <source>
        <dbReference type="EMBL" id="OYT02772.1"/>
    </source>
</evidence>
<organism evidence="2 3">
    <name type="scientific">Limosilactobacillus reuteri</name>
    <name type="common">Lactobacillus reuteri</name>
    <dbReference type="NCBI Taxonomy" id="1598"/>
    <lineage>
        <taxon>Bacteria</taxon>
        <taxon>Bacillati</taxon>
        <taxon>Bacillota</taxon>
        <taxon>Bacilli</taxon>
        <taxon>Lactobacillales</taxon>
        <taxon>Lactobacillaceae</taxon>
        <taxon>Limosilactobacillus</taxon>
    </lineage>
</organism>
<dbReference type="Gene3D" id="3.20.20.80">
    <property type="entry name" value="Glycosidases"/>
    <property type="match status" value="1"/>
</dbReference>